<evidence type="ECO:0000313" key="2">
    <source>
        <dbReference type="EMBL" id="KAF2839914.1"/>
    </source>
</evidence>
<proteinExistence type="predicted"/>
<feature type="domain" description="Heterokaryon incompatibility" evidence="1">
    <location>
        <begin position="53"/>
        <end position="197"/>
    </location>
</feature>
<comment type="caution">
    <text evidence="2">The sequence shown here is derived from an EMBL/GenBank/DDBJ whole genome shotgun (WGS) entry which is preliminary data.</text>
</comment>
<dbReference type="PANTHER" id="PTHR33112:SF13">
    <property type="entry name" value="HETEROKARYON INCOMPATIBILITY DOMAIN-CONTAINING PROTEIN"/>
    <property type="match status" value="1"/>
</dbReference>
<organism evidence="2 3">
    <name type="scientific">Patellaria atrata CBS 101060</name>
    <dbReference type="NCBI Taxonomy" id="1346257"/>
    <lineage>
        <taxon>Eukaryota</taxon>
        <taxon>Fungi</taxon>
        <taxon>Dikarya</taxon>
        <taxon>Ascomycota</taxon>
        <taxon>Pezizomycotina</taxon>
        <taxon>Dothideomycetes</taxon>
        <taxon>Dothideomycetes incertae sedis</taxon>
        <taxon>Patellariales</taxon>
        <taxon>Patellariaceae</taxon>
        <taxon>Patellaria</taxon>
    </lineage>
</organism>
<feature type="non-terminal residue" evidence="2">
    <location>
        <position position="334"/>
    </location>
</feature>
<dbReference type="Proteomes" id="UP000799429">
    <property type="component" value="Unassembled WGS sequence"/>
</dbReference>
<dbReference type="AlphaFoldDB" id="A0A9P4SCK9"/>
<sequence length="334" mass="37147">WLQTCLAKHDARCNVKPVAVSASPARLLHLDIGSSKGNLRVVEVQDLPSMPVYLTLSYVWGSQKAVRLEMSNLEAMKAEIDLDSLPRTIRDAIIFTRALGYHYLWIDSLCIIQDSAADWATEAAKMGSIYWGSMLTLAALHASGSHEGLFSERNPLYDRPLRIPGTSFEITNTLNLGLAEPDSPQAPLQTRGWVVQERIMARRTLFFGSLGLFWECSCCAASESDVLGIRTRPDDDPSAPANFKLALHKALGDNANLMLSWSGIRSYYTKCNLTREKDRPIAISGLMNFIAAAGNAQHAHGMWLPFIVRELCWEVASIGQRPTEYESPSWSWMS</sequence>
<reference evidence="2" key="1">
    <citation type="journal article" date="2020" name="Stud. Mycol.">
        <title>101 Dothideomycetes genomes: a test case for predicting lifestyles and emergence of pathogens.</title>
        <authorList>
            <person name="Haridas S."/>
            <person name="Albert R."/>
            <person name="Binder M."/>
            <person name="Bloem J."/>
            <person name="Labutti K."/>
            <person name="Salamov A."/>
            <person name="Andreopoulos B."/>
            <person name="Baker S."/>
            <person name="Barry K."/>
            <person name="Bills G."/>
            <person name="Bluhm B."/>
            <person name="Cannon C."/>
            <person name="Castanera R."/>
            <person name="Culley D."/>
            <person name="Daum C."/>
            <person name="Ezra D."/>
            <person name="Gonzalez J."/>
            <person name="Henrissat B."/>
            <person name="Kuo A."/>
            <person name="Liang C."/>
            <person name="Lipzen A."/>
            <person name="Lutzoni F."/>
            <person name="Magnuson J."/>
            <person name="Mondo S."/>
            <person name="Nolan M."/>
            <person name="Ohm R."/>
            <person name="Pangilinan J."/>
            <person name="Park H.-J."/>
            <person name="Ramirez L."/>
            <person name="Alfaro M."/>
            <person name="Sun H."/>
            <person name="Tritt A."/>
            <person name="Yoshinaga Y."/>
            <person name="Zwiers L.-H."/>
            <person name="Turgeon B."/>
            <person name="Goodwin S."/>
            <person name="Spatafora J."/>
            <person name="Crous P."/>
            <person name="Grigoriev I."/>
        </authorList>
    </citation>
    <scope>NUCLEOTIDE SEQUENCE</scope>
    <source>
        <strain evidence="2">CBS 101060</strain>
    </source>
</reference>
<dbReference type="OrthoDB" id="3486565at2759"/>
<dbReference type="Pfam" id="PF06985">
    <property type="entry name" value="HET"/>
    <property type="match status" value="1"/>
</dbReference>
<evidence type="ECO:0000259" key="1">
    <source>
        <dbReference type="Pfam" id="PF06985"/>
    </source>
</evidence>
<evidence type="ECO:0000313" key="3">
    <source>
        <dbReference type="Proteomes" id="UP000799429"/>
    </source>
</evidence>
<keyword evidence="3" id="KW-1185">Reference proteome</keyword>
<feature type="non-terminal residue" evidence="2">
    <location>
        <position position="1"/>
    </location>
</feature>
<dbReference type="PANTHER" id="PTHR33112">
    <property type="entry name" value="DOMAIN PROTEIN, PUTATIVE-RELATED"/>
    <property type="match status" value="1"/>
</dbReference>
<gene>
    <name evidence="2" type="ORF">M501DRAFT_921423</name>
</gene>
<protein>
    <submittedName>
        <fullName evidence="2">HET-domain-containing protein</fullName>
    </submittedName>
</protein>
<accession>A0A9P4SCK9</accession>
<dbReference type="EMBL" id="MU006094">
    <property type="protein sequence ID" value="KAF2839914.1"/>
    <property type="molecule type" value="Genomic_DNA"/>
</dbReference>
<dbReference type="InterPro" id="IPR010730">
    <property type="entry name" value="HET"/>
</dbReference>
<name>A0A9P4SCK9_9PEZI</name>